<proteinExistence type="predicted"/>
<gene>
    <name evidence="1" type="ORF">DAERI_020296</name>
</gene>
<dbReference type="OrthoDB" id="61249at2"/>
<comment type="caution">
    <text evidence="1">The sequence shown here is derived from an EMBL/GenBank/DDBJ whole genome shotgun (WGS) entry which is preliminary data.</text>
</comment>
<evidence type="ECO:0000313" key="2">
    <source>
        <dbReference type="Proteomes" id="UP000236569"/>
    </source>
</evidence>
<sequence>MTTLLDLIPALGGPRECGPGRQEGHIYAECGFSPHGVPIDHFLIDLPIPVNPGQLGLSSQGVTFIERQGTWHVVDVIGESHYPCAADFVEEAKALGVSRKIPRTGDFSRLTRESTLILIHPRGRVTNSLPLASFTSGFFCPCGHGHSAHEPCAGYHWYAAEANVPGTVKRRLKRTSYEVRPLLSGAPALEFTPAYILRVPISNLSVIRNRDGSVNRQSRAVADKARLPVIDADA</sequence>
<dbReference type="EMBL" id="BFAG01000002">
    <property type="protein sequence ID" value="GBF04699.1"/>
    <property type="molecule type" value="Genomic_DNA"/>
</dbReference>
<evidence type="ECO:0000313" key="1">
    <source>
        <dbReference type="EMBL" id="GBF04699.1"/>
    </source>
</evidence>
<reference evidence="2" key="1">
    <citation type="submission" date="2018-01" db="EMBL/GenBank/DDBJ databases">
        <title>Draft Genome Sequence of the Radioresistant Bacterium Deinococcus aerius TR0125, Isolated from the Higher Atmosphere above Japan.</title>
        <authorList>
            <person name="Satoh K."/>
            <person name="Arai H."/>
            <person name="Sanzen T."/>
            <person name="Kawaguchi Y."/>
            <person name="Hayashi H."/>
            <person name="Yokobori S."/>
            <person name="Yamagishi A."/>
            <person name="Oono Y."/>
            <person name="Narumi I."/>
        </authorList>
    </citation>
    <scope>NUCLEOTIDE SEQUENCE [LARGE SCALE GENOMIC DNA]</scope>
    <source>
        <strain evidence="2">TR0125</strain>
    </source>
</reference>
<dbReference type="AlphaFoldDB" id="A0A2I9CSP6"/>
<dbReference type="RefSeq" id="WP_103128173.1">
    <property type="nucleotide sequence ID" value="NZ_BFAG01000002.1"/>
</dbReference>
<protein>
    <submittedName>
        <fullName evidence="1">Uncharacterized protein</fullName>
    </submittedName>
</protein>
<accession>A0A2I9CSP6</accession>
<keyword evidence="2" id="KW-1185">Reference proteome</keyword>
<organism evidence="1 2">
    <name type="scientific">Deinococcus aerius</name>
    <dbReference type="NCBI Taxonomy" id="200253"/>
    <lineage>
        <taxon>Bacteria</taxon>
        <taxon>Thermotogati</taxon>
        <taxon>Deinococcota</taxon>
        <taxon>Deinococci</taxon>
        <taxon>Deinococcales</taxon>
        <taxon>Deinococcaceae</taxon>
        <taxon>Deinococcus</taxon>
    </lineage>
</organism>
<name>A0A2I9CSP6_9DEIO</name>
<dbReference type="Proteomes" id="UP000236569">
    <property type="component" value="Unassembled WGS sequence"/>
</dbReference>